<sequence length="246" mass="26075">MGQRASCMQANSAAQFNKHRHNRKGINTRCRASGSQVHNVAHTSSLGRLPQRRLEPLAIDEVSEPVRHVGERGILQVLAGRGRGVGGEEHAEPPDEGVPRGGLAAQVGHHAGHDHLPGAHPPQRRLQPRAHEGAVRALLHHEVPLGAAGPREQLGRGRAGVDAVAGPPLAERGQARDRVHVAGVHDRHARGAAQSDGGRDGRHDRGGQRGEVALHVDHEEHGRAGVRISAAGLVLGVRGGERRHGD</sequence>
<feature type="region of interest" description="Disordered" evidence="1">
    <location>
        <begin position="1"/>
        <end position="22"/>
    </location>
</feature>
<proteinExistence type="predicted"/>
<evidence type="ECO:0000313" key="2">
    <source>
        <dbReference type="EnsemblPlants" id="Zm00001eb076790_P001"/>
    </source>
</evidence>
<dbReference type="AlphaFoldDB" id="A0A804MD93"/>
<feature type="region of interest" description="Disordered" evidence="1">
    <location>
        <begin position="185"/>
        <end position="207"/>
    </location>
</feature>
<evidence type="ECO:0000313" key="3">
    <source>
        <dbReference type="Proteomes" id="UP000007305"/>
    </source>
</evidence>
<feature type="compositionally biased region" description="Basic and acidic residues" evidence="1">
    <location>
        <begin position="197"/>
        <end position="207"/>
    </location>
</feature>
<dbReference type="Gramene" id="Zm00001eb076790_T001">
    <property type="protein sequence ID" value="Zm00001eb076790_P001"/>
    <property type="gene ID" value="Zm00001eb076790"/>
</dbReference>
<reference evidence="2" key="2">
    <citation type="submission" date="2019-07" db="EMBL/GenBank/DDBJ databases">
        <authorList>
            <person name="Seetharam A."/>
            <person name="Woodhouse M."/>
            <person name="Cannon E."/>
        </authorList>
    </citation>
    <scope>NUCLEOTIDE SEQUENCE [LARGE SCALE GENOMIC DNA]</scope>
    <source>
        <strain evidence="2">cv. B73</strain>
    </source>
</reference>
<dbReference type="EnsemblPlants" id="Zm00001eb076790_T001">
    <property type="protein sequence ID" value="Zm00001eb076790_P001"/>
    <property type="gene ID" value="Zm00001eb076790"/>
</dbReference>
<dbReference type="InParanoid" id="A0A804MD93"/>
<dbReference type="Proteomes" id="UP000007305">
    <property type="component" value="Chromosome 2"/>
</dbReference>
<organism evidence="2 3">
    <name type="scientific">Zea mays</name>
    <name type="common">Maize</name>
    <dbReference type="NCBI Taxonomy" id="4577"/>
    <lineage>
        <taxon>Eukaryota</taxon>
        <taxon>Viridiplantae</taxon>
        <taxon>Streptophyta</taxon>
        <taxon>Embryophyta</taxon>
        <taxon>Tracheophyta</taxon>
        <taxon>Spermatophyta</taxon>
        <taxon>Magnoliopsida</taxon>
        <taxon>Liliopsida</taxon>
        <taxon>Poales</taxon>
        <taxon>Poaceae</taxon>
        <taxon>PACMAD clade</taxon>
        <taxon>Panicoideae</taxon>
        <taxon>Andropogonodae</taxon>
        <taxon>Andropogoneae</taxon>
        <taxon>Tripsacinae</taxon>
        <taxon>Zea</taxon>
    </lineage>
</organism>
<name>A0A804MD93_MAIZE</name>
<evidence type="ECO:0000256" key="1">
    <source>
        <dbReference type="SAM" id="MobiDB-lite"/>
    </source>
</evidence>
<reference evidence="3" key="1">
    <citation type="submission" date="2015-12" db="EMBL/GenBank/DDBJ databases">
        <title>Update maize B73 reference genome by single molecule sequencing technologies.</title>
        <authorList>
            <consortium name="Maize Genome Sequencing Project"/>
            <person name="Ware D."/>
        </authorList>
    </citation>
    <scope>NUCLEOTIDE SEQUENCE [LARGE SCALE GENOMIC DNA]</scope>
    <source>
        <strain evidence="3">cv. B73</strain>
    </source>
</reference>
<accession>A0A804MD93</accession>
<keyword evidence="3" id="KW-1185">Reference proteome</keyword>
<reference evidence="2" key="3">
    <citation type="submission" date="2021-05" db="UniProtKB">
        <authorList>
            <consortium name="EnsemblPlants"/>
        </authorList>
    </citation>
    <scope>IDENTIFICATION</scope>
    <source>
        <strain evidence="2">cv. B73</strain>
    </source>
</reference>
<protein>
    <submittedName>
        <fullName evidence="2">Uncharacterized protein</fullName>
    </submittedName>
</protein>
<feature type="compositionally biased region" description="Polar residues" evidence="1">
    <location>
        <begin position="1"/>
        <end position="15"/>
    </location>
</feature>